<evidence type="ECO:0000256" key="5">
    <source>
        <dbReference type="ARBA" id="ARBA00023136"/>
    </source>
</evidence>
<dbReference type="Pfam" id="PF02653">
    <property type="entry name" value="BPD_transp_2"/>
    <property type="match status" value="1"/>
</dbReference>
<feature type="region of interest" description="Disordered" evidence="6">
    <location>
        <begin position="314"/>
        <end position="343"/>
    </location>
</feature>
<dbReference type="CDD" id="cd06581">
    <property type="entry name" value="TM_PBP1_LivM_like"/>
    <property type="match status" value="1"/>
</dbReference>
<dbReference type="InterPro" id="IPR001851">
    <property type="entry name" value="ABC_transp_permease"/>
</dbReference>
<comment type="subcellular location">
    <subcellularLocation>
        <location evidence="1">Cell membrane</location>
        <topology evidence="1">Multi-pass membrane protein</topology>
    </subcellularLocation>
</comment>
<dbReference type="PANTHER" id="PTHR30482">
    <property type="entry name" value="HIGH-AFFINITY BRANCHED-CHAIN AMINO ACID TRANSPORT SYSTEM PERMEASE"/>
    <property type="match status" value="1"/>
</dbReference>
<proteinExistence type="predicted"/>
<dbReference type="InterPro" id="IPR043428">
    <property type="entry name" value="LivM-like"/>
</dbReference>
<evidence type="ECO:0000256" key="6">
    <source>
        <dbReference type="SAM" id="MobiDB-lite"/>
    </source>
</evidence>
<keyword evidence="5 7" id="KW-0472">Membrane</keyword>
<dbReference type="RefSeq" id="WP_268081185.1">
    <property type="nucleotide sequence ID" value="NZ_CP106885.1"/>
</dbReference>
<dbReference type="Proteomes" id="UP001214170">
    <property type="component" value="Chromosome"/>
</dbReference>
<protein>
    <submittedName>
        <fullName evidence="8">Branched-chain amino acid ABC transporter permease</fullName>
    </submittedName>
</protein>
<keyword evidence="4 7" id="KW-1133">Transmembrane helix</keyword>
<name>A0ABY8GLF2_9BURK</name>
<dbReference type="PANTHER" id="PTHR30482:SF17">
    <property type="entry name" value="ABC TRANSPORTER ATP-BINDING PROTEIN"/>
    <property type="match status" value="1"/>
</dbReference>
<keyword evidence="2" id="KW-1003">Cell membrane</keyword>
<feature type="transmembrane region" description="Helical" evidence="7">
    <location>
        <begin position="248"/>
        <end position="272"/>
    </location>
</feature>
<accession>A0ABY8GLF2</accession>
<evidence type="ECO:0000256" key="1">
    <source>
        <dbReference type="ARBA" id="ARBA00004651"/>
    </source>
</evidence>
<organism evidence="8 9">
    <name type="scientific">Achromobacter spanius</name>
    <dbReference type="NCBI Taxonomy" id="217203"/>
    <lineage>
        <taxon>Bacteria</taxon>
        <taxon>Pseudomonadati</taxon>
        <taxon>Pseudomonadota</taxon>
        <taxon>Betaproteobacteria</taxon>
        <taxon>Burkholderiales</taxon>
        <taxon>Alcaligenaceae</taxon>
        <taxon>Achromobacter</taxon>
    </lineage>
</organism>
<evidence type="ECO:0000313" key="9">
    <source>
        <dbReference type="Proteomes" id="UP001214170"/>
    </source>
</evidence>
<feature type="transmembrane region" description="Helical" evidence="7">
    <location>
        <begin position="284"/>
        <end position="303"/>
    </location>
</feature>
<sequence>MPMLSPRFLVATALLLLLALVPVYAHWQDEPFLLALFGRVLVYGVAALALNLLLGFGGMVSFGHALYLGLGAYAVGVMSHYGIESGWLHLAGALAACAVVGLVSGYVVMRTSGIAFIMITLAFAQMFYFLATGLDGFGGDDGMSLFAGSDFGAFRLDTPLALYYSAFGVLLAVLGLMHRLIHAPFGMALRGCQANERRMRALGFPTLRYRLAAYVISAMICGVAGVLLANLTMYVSPSYLAWTTSGELIVMVVLGGIGTLFGPVAGALAFLLLEEGLKLLTGHWMLIMGLLIVGVVLVSRRGVYGSLRDTPWRGRNAARRQRPDEAQGKAVGKDVKSALGETP</sequence>
<evidence type="ECO:0000256" key="2">
    <source>
        <dbReference type="ARBA" id="ARBA00022475"/>
    </source>
</evidence>
<evidence type="ECO:0000256" key="7">
    <source>
        <dbReference type="SAM" id="Phobius"/>
    </source>
</evidence>
<reference evidence="8 9" key="1">
    <citation type="submission" date="2023-03" db="EMBL/GenBank/DDBJ databases">
        <title>Achromobacter spanius LIG8.</title>
        <authorList>
            <person name="Shrestha S."/>
        </authorList>
    </citation>
    <scope>NUCLEOTIDE SEQUENCE [LARGE SCALE GENOMIC DNA]</scope>
    <source>
        <strain evidence="8 9">LIG8</strain>
    </source>
</reference>
<feature type="transmembrane region" description="Helical" evidence="7">
    <location>
        <begin position="89"/>
        <end position="108"/>
    </location>
</feature>
<evidence type="ECO:0000313" key="8">
    <source>
        <dbReference type="EMBL" id="WFP05665.1"/>
    </source>
</evidence>
<feature type="transmembrane region" description="Helical" evidence="7">
    <location>
        <begin position="35"/>
        <end position="54"/>
    </location>
</feature>
<feature type="transmembrane region" description="Helical" evidence="7">
    <location>
        <begin position="115"/>
        <end position="134"/>
    </location>
</feature>
<feature type="transmembrane region" description="Helical" evidence="7">
    <location>
        <begin position="66"/>
        <end position="83"/>
    </location>
</feature>
<evidence type="ECO:0000256" key="4">
    <source>
        <dbReference type="ARBA" id="ARBA00022989"/>
    </source>
</evidence>
<keyword evidence="3 7" id="KW-0812">Transmembrane</keyword>
<evidence type="ECO:0000256" key="3">
    <source>
        <dbReference type="ARBA" id="ARBA00022692"/>
    </source>
</evidence>
<feature type="transmembrane region" description="Helical" evidence="7">
    <location>
        <begin position="207"/>
        <end position="228"/>
    </location>
</feature>
<dbReference type="EMBL" id="CP121261">
    <property type="protein sequence ID" value="WFP05665.1"/>
    <property type="molecule type" value="Genomic_DNA"/>
</dbReference>
<feature type="transmembrane region" description="Helical" evidence="7">
    <location>
        <begin position="161"/>
        <end position="181"/>
    </location>
</feature>
<keyword evidence="9" id="KW-1185">Reference proteome</keyword>
<feature type="compositionally biased region" description="Basic and acidic residues" evidence="6">
    <location>
        <begin position="321"/>
        <end position="336"/>
    </location>
</feature>
<gene>
    <name evidence="8" type="ORF">P8T11_15090</name>
</gene>